<reference evidence="1 2" key="1">
    <citation type="submission" date="2021-03" db="EMBL/GenBank/DDBJ databases">
        <title>Oceanisphaera sp. nov., isolated from the intestine.</title>
        <authorList>
            <person name="Zhao L.-H."/>
            <person name="Shi L.-F."/>
        </authorList>
    </citation>
    <scope>NUCLEOTIDE SEQUENCE [LARGE SCALE GENOMIC DNA]</scope>
    <source>
        <strain evidence="1 2">DM8</strain>
    </source>
</reference>
<evidence type="ECO:0008006" key="3">
    <source>
        <dbReference type="Google" id="ProtNLM"/>
    </source>
</evidence>
<name>A0ABS3NJ76_9GAMM</name>
<comment type="caution">
    <text evidence="1">The sequence shown here is derived from an EMBL/GenBank/DDBJ whole genome shotgun (WGS) entry which is preliminary data.</text>
</comment>
<organism evidence="1 2">
    <name type="scientific">Oceanisphaera pacifica</name>
    <dbReference type="NCBI Taxonomy" id="2818389"/>
    <lineage>
        <taxon>Bacteria</taxon>
        <taxon>Pseudomonadati</taxon>
        <taxon>Pseudomonadota</taxon>
        <taxon>Gammaproteobacteria</taxon>
        <taxon>Aeromonadales</taxon>
        <taxon>Aeromonadaceae</taxon>
        <taxon>Oceanisphaera</taxon>
    </lineage>
</organism>
<sequence>MPSPFKRRLIVLSLLSVLLLLCSGYLGMRYYDQTQLLIEQQHSLARQQQHLLALNVDMQALLSAQEARQVKLDLQAQQLAEQAQELALYQVVLSPKGGKLALVQQEIVPASEPRVFAYRLVLLQPRQGARKVTGQAQLKVRAIHNKQSQILTGEMLGVAPVTLDFRHFQVLMGQLRLPLNSQARTLELRLTLDNRADRTLSIHWPVSDNT</sequence>
<keyword evidence="2" id="KW-1185">Reference proteome</keyword>
<evidence type="ECO:0000313" key="1">
    <source>
        <dbReference type="EMBL" id="MBO1520367.1"/>
    </source>
</evidence>
<proteinExistence type="predicted"/>
<dbReference type="RefSeq" id="WP_208006247.1">
    <property type="nucleotide sequence ID" value="NZ_JAGDFX010000015.1"/>
</dbReference>
<protein>
    <recommendedName>
        <fullName evidence="3">DUF3251 domain-containing protein</fullName>
    </recommendedName>
</protein>
<dbReference type="EMBL" id="JAGDFX010000015">
    <property type="protein sequence ID" value="MBO1520367.1"/>
    <property type="molecule type" value="Genomic_DNA"/>
</dbReference>
<gene>
    <name evidence="1" type="ORF">J3U76_12135</name>
</gene>
<dbReference type="Proteomes" id="UP000664882">
    <property type="component" value="Unassembled WGS sequence"/>
</dbReference>
<dbReference type="Pfam" id="PF20567">
    <property type="entry name" value="DUF6776"/>
    <property type="match status" value="1"/>
</dbReference>
<accession>A0ABS3NJ76</accession>
<dbReference type="InterPro" id="IPR046703">
    <property type="entry name" value="DUF6776"/>
</dbReference>
<evidence type="ECO:0000313" key="2">
    <source>
        <dbReference type="Proteomes" id="UP000664882"/>
    </source>
</evidence>